<reference evidence="1" key="1">
    <citation type="submission" date="2020-06" db="EMBL/GenBank/DDBJ databases">
        <authorList>
            <person name="Li T."/>
            <person name="Hu X."/>
            <person name="Zhang T."/>
            <person name="Song X."/>
            <person name="Zhang H."/>
            <person name="Dai N."/>
            <person name="Sheng W."/>
            <person name="Hou X."/>
            <person name="Wei L."/>
        </authorList>
    </citation>
    <scope>NUCLEOTIDE SEQUENCE</scope>
    <source>
        <strain evidence="1">3651</strain>
        <tissue evidence="1">Leaf</tissue>
    </source>
</reference>
<dbReference type="Proteomes" id="UP001293254">
    <property type="component" value="Unassembled WGS sequence"/>
</dbReference>
<accession>A0AAE1Y8Q4</accession>
<dbReference type="AlphaFoldDB" id="A0AAE1Y8Q4"/>
<dbReference type="EMBL" id="JACGWO010000006">
    <property type="protein sequence ID" value="KAK4425738.1"/>
    <property type="molecule type" value="Genomic_DNA"/>
</dbReference>
<keyword evidence="2" id="KW-1185">Reference proteome</keyword>
<comment type="caution">
    <text evidence="1">The sequence shown here is derived from an EMBL/GenBank/DDBJ whole genome shotgun (WGS) entry which is preliminary data.</text>
</comment>
<dbReference type="GO" id="GO:0070939">
    <property type="term" value="C:Dsl1/NZR complex"/>
    <property type="evidence" value="ECO:0007669"/>
    <property type="project" value="TreeGrafter"/>
</dbReference>
<protein>
    <submittedName>
        <fullName evidence="1">MAG2-interacting protein 2</fullName>
    </submittedName>
</protein>
<dbReference type="PANTHER" id="PTHR15922:SF2">
    <property type="entry name" value="NBAS SUBUNIT OF NRZ TETHERING COMPLEX"/>
    <property type="match status" value="1"/>
</dbReference>
<evidence type="ECO:0000313" key="1">
    <source>
        <dbReference type="EMBL" id="KAK4425738.1"/>
    </source>
</evidence>
<evidence type="ECO:0000313" key="2">
    <source>
        <dbReference type="Proteomes" id="UP001293254"/>
    </source>
</evidence>
<proteinExistence type="predicted"/>
<organism evidence="1 2">
    <name type="scientific">Sesamum alatum</name>
    <dbReference type="NCBI Taxonomy" id="300844"/>
    <lineage>
        <taxon>Eukaryota</taxon>
        <taxon>Viridiplantae</taxon>
        <taxon>Streptophyta</taxon>
        <taxon>Embryophyta</taxon>
        <taxon>Tracheophyta</taxon>
        <taxon>Spermatophyta</taxon>
        <taxon>Magnoliopsida</taxon>
        <taxon>eudicotyledons</taxon>
        <taxon>Gunneridae</taxon>
        <taxon>Pentapetalae</taxon>
        <taxon>asterids</taxon>
        <taxon>lamiids</taxon>
        <taxon>Lamiales</taxon>
        <taxon>Pedaliaceae</taxon>
        <taxon>Sesamum</taxon>
    </lineage>
</organism>
<dbReference type="GO" id="GO:0000149">
    <property type="term" value="F:SNARE binding"/>
    <property type="evidence" value="ECO:0007669"/>
    <property type="project" value="TreeGrafter"/>
</dbReference>
<name>A0AAE1Y8Q4_9LAMI</name>
<dbReference type="GO" id="GO:0006890">
    <property type="term" value="P:retrograde vesicle-mediated transport, Golgi to endoplasmic reticulum"/>
    <property type="evidence" value="ECO:0007669"/>
    <property type="project" value="TreeGrafter"/>
</dbReference>
<sequence>MSEDSNAEAVSSRFTSTLVALKSSQLVSSMSTSLEITPEDILSVDSAVSCFLRVSEAATTTTQVGALLAMLVEWEGHFTTGKDENAPVEVSDAVNNSWSNDDSDEGWGSFQVEPVEKETKESNTLSIHPLHICWMALIRKLVTFSSHRDVYKLLNTTAGKNCRILLDEDDTHDLTQSALEVDCFLALQIALLLLYEAIQLQCLDAVEKKLKEGGIPDNIAQDHFMFVLVLSSGILSSIIISKASNGSKFSYLCFMVGNFLGGAGIDH</sequence>
<dbReference type="PANTHER" id="PTHR15922">
    <property type="entry name" value="NEUROBLASTOMA-AMPLIFIED SEQUENCE"/>
    <property type="match status" value="1"/>
</dbReference>
<reference evidence="1" key="2">
    <citation type="journal article" date="2024" name="Plant">
        <title>Genomic evolution and insights into agronomic trait innovations of Sesamum species.</title>
        <authorList>
            <person name="Miao H."/>
            <person name="Wang L."/>
            <person name="Qu L."/>
            <person name="Liu H."/>
            <person name="Sun Y."/>
            <person name="Le M."/>
            <person name="Wang Q."/>
            <person name="Wei S."/>
            <person name="Zheng Y."/>
            <person name="Lin W."/>
            <person name="Duan Y."/>
            <person name="Cao H."/>
            <person name="Xiong S."/>
            <person name="Wang X."/>
            <person name="Wei L."/>
            <person name="Li C."/>
            <person name="Ma Q."/>
            <person name="Ju M."/>
            <person name="Zhao R."/>
            <person name="Li G."/>
            <person name="Mu C."/>
            <person name="Tian Q."/>
            <person name="Mei H."/>
            <person name="Zhang T."/>
            <person name="Gao T."/>
            <person name="Zhang H."/>
        </authorList>
    </citation>
    <scope>NUCLEOTIDE SEQUENCE</scope>
    <source>
        <strain evidence="1">3651</strain>
    </source>
</reference>
<gene>
    <name evidence="1" type="ORF">Salat_1767800</name>
</gene>